<feature type="non-terminal residue" evidence="2">
    <location>
        <position position="1"/>
    </location>
</feature>
<comment type="caution">
    <text evidence="2">The sequence shown here is derived from an EMBL/GenBank/DDBJ whole genome shotgun (WGS) entry which is preliminary data.</text>
</comment>
<feature type="region of interest" description="Disordered" evidence="1">
    <location>
        <begin position="1"/>
        <end position="20"/>
    </location>
</feature>
<evidence type="ECO:0000313" key="2">
    <source>
        <dbReference type="EMBL" id="CAK9178965.1"/>
    </source>
</evidence>
<dbReference type="AlphaFoldDB" id="A0ABC8UEI3"/>
<sequence length="61" mass="6605">AQPLKEKAPQTIRPGCKGTLSRASSARVPLTVPGHPFLAPRHPSSILRELALSFHIADPHF</sequence>
<accession>A0ABC8UEI3</accession>
<evidence type="ECO:0000256" key="1">
    <source>
        <dbReference type="SAM" id="MobiDB-lite"/>
    </source>
</evidence>
<keyword evidence="3" id="KW-1185">Reference proteome</keyword>
<dbReference type="Proteomes" id="UP001642360">
    <property type="component" value="Unassembled WGS sequence"/>
</dbReference>
<organism evidence="2 3">
    <name type="scientific">Ilex paraguariensis</name>
    <name type="common">yerba mate</name>
    <dbReference type="NCBI Taxonomy" id="185542"/>
    <lineage>
        <taxon>Eukaryota</taxon>
        <taxon>Viridiplantae</taxon>
        <taxon>Streptophyta</taxon>
        <taxon>Embryophyta</taxon>
        <taxon>Tracheophyta</taxon>
        <taxon>Spermatophyta</taxon>
        <taxon>Magnoliopsida</taxon>
        <taxon>eudicotyledons</taxon>
        <taxon>Gunneridae</taxon>
        <taxon>Pentapetalae</taxon>
        <taxon>asterids</taxon>
        <taxon>campanulids</taxon>
        <taxon>Aquifoliales</taxon>
        <taxon>Aquifoliaceae</taxon>
        <taxon>Ilex</taxon>
    </lineage>
</organism>
<name>A0ABC8UEI3_9AQUA</name>
<dbReference type="EMBL" id="CAUOFW020007373">
    <property type="protein sequence ID" value="CAK9178965.1"/>
    <property type="molecule type" value="Genomic_DNA"/>
</dbReference>
<reference evidence="2 3" key="1">
    <citation type="submission" date="2024-02" db="EMBL/GenBank/DDBJ databases">
        <authorList>
            <person name="Vignale AGUSTIN F."/>
            <person name="Sosa J E."/>
            <person name="Modenutti C."/>
        </authorList>
    </citation>
    <scope>NUCLEOTIDE SEQUENCE [LARGE SCALE GENOMIC DNA]</scope>
</reference>
<proteinExistence type="predicted"/>
<protein>
    <submittedName>
        <fullName evidence="2">Uncharacterized protein</fullName>
    </submittedName>
</protein>
<evidence type="ECO:0000313" key="3">
    <source>
        <dbReference type="Proteomes" id="UP001642360"/>
    </source>
</evidence>
<gene>
    <name evidence="2" type="ORF">ILEXP_LOCUS48901</name>
</gene>